<dbReference type="PRINTS" id="PR00996">
    <property type="entry name" value="CHERMTFRASE"/>
</dbReference>
<evidence type="ECO:0000259" key="1">
    <source>
        <dbReference type="PROSITE" id="PS50123"/>
    </source>
</evidence>
<proteinExistence type="predicted"/>
<dbReference type="InterPro" id="IPR022642">
    <property type="entry name" value="CheR_C"/>
</dbReference>
<comment type="caution">
    <text evidence="2">The sequence shown here is derived from an EMBL/GenBank/DDBJ whole genome shotgun (WGS) entry which is preliminary data.</text>
</comment>
<dbReference type="InterPro" id="IPR029063">
    <property type="entry name" value="SAM-dependent_MTases_sf"/>
</dbReference>
<dbReference type="PANTHER" id="PTHR24422:SF8">
    <property type="entry name" value="CHEMOTAXIS PROTEIN"/>
    <property type="match status" value="1"/>
</dbReference>
<dbReference type="SUPFAM" id="SSF47757">
    <property type="entry name" value="Chemotaxis receptor methyltransferase CheR, N-terminal domain"/>
    <property type="match status" value="1"/>
</dbReference>
<reference evidence="2 3" key="1">
    <citation type="submission" date="2023-04" db="EMBL/GenBank/DDBJ databases">
        <title>Clostridium tannerae sp. nov., isolated from the fecal material of an alpaca.</title>
        <authorList>
            <person name="Miller S."/>
            <person name="Hendry M."/>
            <person name="King J."/>
            <person name="Sankaranarayanan K."/>
            <person name="Lawson P.A."/>
        </authorList>
    </citation>
    <scope>NUCLEOTIDE SEQUENCE [LARGE SCALE GENOMIC DNA]</scope>
    <source>
        <strain evidence="2 3">A1-XYC3</strain>
    </source>
</reference>
<dbReference type="PANTHER" id="PTHR24422">
    <property type="entry name" value="CHEMOTAXIS PROTEIN METHYLTRANSFERASE"/>
    <property type="match status" value="1"/>
</dbReference>
<feature type="domain" description="CheR-type methyltransferase" evidence="1">
    <location>
        <begin position="105"/>
        <end position="379"/>
    </location>
</feature>
<protein>
    <submittedName>
        <fullName evidence="2">Protein-glutamate O-methyltransferase CheR</fullName>
    </submittedName>
</protein>
<name>A0ABU4JTD2_9CLOT</name>
<gene>
    <name evidence="2" type="ORF">P8V03_08375</name>
</gene>
<evidence type="ECO:0000313" key="3">
    <source>
        <dbReference type="Proteomes" id="UP001281656"/>
    </source>
</evidence>
<dbReference type="Proteomes" id="UP001281656">
    <property type="component" value="Unassembled WGS sequence"/>
</dbReference>
<dbReference type="Gene3D" id="3.40.50.150">
    <property type="entry name" value="Vaccinia Virus protein VP39"/>
    <property type="match status" value="1"/>
</dbReference>
<dbReference type="EMBL" id="JARUJP010000007">
    <property type="protein sequence ID" value="MDW8801173.1"/>
    <property type="molecule type" value="Genomic_DNA"/>
</dbReference>
<sequence length="382" mass="44119">MGVSVDKVINGVCITVTGELCDEIEIEEFFNILDQQITTEAQVTFLDASTLEAAIIEKLADIQSARKLEISVVKSYLYSYMYKLGIRCKYNPMRNMSSGIISKKLQSAEVKLGREEVLYFLENINKKYGYDYTEYQVDSIMRRIKISMLRANTDDFTGFQNLVLENDSYFEQLFLDFSINTTEFFRNPEVFQVVKNKVLLHLNFYSHIRIWCIGCSTGKEPYSLAILLEEAGLLHRVQIYATDINPYVIEEAKNGMYSMDDIEEGIQNYRKAGGENSFTSYFELKGNYIKIKQGLKKNILFFQHSILGNGIINEFHLILCRNVLIYFNNSLQKKVLRYLSDSLDKNGFLVLGKSGGILQNGGYNYFTKYDEINKIYKKKELV</sequence>
<evidence type="ECO:0000313" key="2">
    <source>
        <dbReference type="EMBL" id="MDW8801173.1"/>
    </source>
</evidence>
<accession>A0ABU4JTD2</accession>
<dbReference type="InterPro" id="IPR000780">
    <property type="entry name" value="CheR_MeTrfase"/>
</dbReference>
<keyword evidence="3" id="KW-1185">Reference proteome</keyword>
<dbReference type="SUPFAM" id="SSF53335">
    <property type="entry name" value="S-adenosyl-L-methionine-dependent methyltransferases"/>
    <property type="match status" value="1"/>
</dbReference>
<dbReference type="InterPro" id="IPR050903">
    <property type="entry name" value="Bact_Chemotaxis_MeTrfase"/>
</dbReference>
<dbReference type="PROSITE" id="PS50123">
    <property type="entry name" value="CHER"/>
    <property type="match status" value="1"/>
</dbReference>
<dbReference type="RefSeq" id="WP_318797845.1">
    <property type="nucleotide sequence ID" value="NZ_JARUJP010000007.1"/>
</dbReference>
<organism evidence="2 3">
    <name type="scientific">Clostridium tanneri</name>
    <dbReference type="NCBI Taxonomy" id="3037988"/>
    <lineage>
        <taxon>Bacteria</taxon>
        <taxon>Bacillati</taxon>
        <taxon>Bacillota</taxon>
        <taxon>Clostridia</taxon>
        <taxon>Eubacteriales</taxon>
        <taxon>Clostridiaceae</taxon>
        <taxon>Clostridium</taxon>
    </lineage>
</organism>
<dbReference type="Pfam" id="PF01739">
    <property type="entry name" value="CheR"/>
    <property type="match status" value="1"/>
</dbReference>
<dbReference type="SMART" id="SM00138">
    <property type="entry name" value="MeTrc"/>
    <property type="match status" value="1"/>
</dbReference>